<comment type="catalytic activity">
    <reaction evidence="5">
        <text>GDP-beta-L-fucose + NADP(+) = GDP-4-dehydro-alpha-D-rhamnose + NADPH + H(+)</text>
        <dbReference type="Rhea" id="RHEA:18885"/>
        <dbReference type="ChEBI" id="CHEBI:15378"/>
        <dbReference type="ChEBI" id="CHEBI:57273"/>
        <dbReference type="ChEBI" id="CHEBI:57783"/>
        <dbReference type="ChEBI" id="CHEBI:57964"/>
        <dbReference type="ChEBI" id="CHEBI:58349"/>
        <dbReference type="EC" id="1.1.1.271"/>
    </reaction>
</comment>
<evidence type="ECO:0000256" key="5">
    <source>
        <dbReference type="HAMAP-Rule" id="MF_00956"/>
    </source>
</evidence>
<keyword evidence="4 5" id="KW-0413">Isomerase</keyword>
<dbReference type="InterPro" id="IPR001509">
    <property type="entry name" value="Epimerase_deHydtase"/>
</dbReference>
<dbReference type="InterPro" id="IPR036291">
    <property type="entry name" value="NAD(P)-bd_dom_sf"/>
</dbReference>
<dbReference type="Gene3D" id="3.40.50.720">
    <property type="entry name" value="NAD(P)-binding Rossmann-like Domain"/>
    <property type="match status" value="1"/>
</dbReference>
<comment type="similarity">
    <text evidence="1 5">Belongs to the NAD(P)-dependent epimerase/dehydratase family. Fucose synthase subfamily.</text>
</comment>
<dbReference type="Pfam" id="PF01370">
    <property type="entry name" value="Epimerase"/>
    <property type="match status" value="1"/>
</dbReference>
<keyword evidence="8" id="KW-1185">Reference proteome</keyword>
<feature type="binding site" evidence="5">
    <location>
        <begin position="7"/>
        <end position="13"/>
    </location>
    <ligand>
        <name>NADP(+)</name>
        <dbReference type="ChEBI" id="CHEBI:58349"/>
    </ligand>
</feature>
<accession>A0ABT5I0G7</accession>
<dbReference type="SUPFAM" id="SSF51735">
    <property type="entry name" value="NAD(P)-binding Rossmann-fold domains"/>
    <property type="match status" value="1"/>
</dbReference>
<feature type="binding site" evidence="5">
    <location>
        <position position="206"/>
    </location>
    <ligand>
        <name>substrate</name>
    </ligand>
</feature>
<feature type="site" description="Important for catalytic activity" evidence="5">
    <location>
        <position position="103"/>
    </location>
</feature>
<dbReference type="Proteomes" id="UP001221566">
    <property type="component" value="Unassembled WGS sequence"/>
</dbReference>
<feature type="binding site" evidence="5">
    <location>
        <position position="176"/>
    </location>
    <ligand>
        <name>NADP(+)</name>
        <dbReference type="ChEBI" id="CHEBI:58349"/>
    </ligand>
</feature>
<dbReference type="HAMAP" id="MF_00956">
    <property type="entry name" value="GDP_fucose_synth"/>
    <property type="match status" value="1"/>
</dbReference>
<comment type="function">
    <text evidence="5">Catalyzes the two-step NADP-dependent conversion of GDP-4-dehydro-6-deoxy-D-mannose to GDP-fucose, involving an epimerase and a reductase reaction.</text>
</comment>
<feature type="binding site" evidence="5">
    <location>
        <begin position="160"/>
        <end position="163"/>
    </location>
    <ligand>
        <name>NADP(+)</name>
        <dbReference type="ChEBI" id="CHEBI:58349"/>
    </ligand>
</feature>
<comment type="caution">
    <text evidence="5">Lacks conserved residue(s) required for the propagation of feature annotation.</text>
</comment>
<comment type="pathway">
    <text evidence="5">Nucleotide-sugar biosynthesis; GDP-L-fucose biosynthesis via de novo pathway; GDP-L-fucose from GDP-alpha-D-mannose: step 2/2.</text>
</comment>
<protein>
    <recommendedName>
        <fullName evidence="5">GDP-L-fucose synthase</fullName>
        <ecNumber evidence="5">1.1.1.271</ecNumber>
    </recommendedName>
    <alternativeName>
        <fullName evidence="5">GDP-4-keto-6-deoxy-D-mannose-3,5-epimerase-4-reductase</fullName>
    </alternativeName>
</protein>
<keyword evidence="3 5" id="KW-0560">Oxidoreductase</keyword>
<sequence length="308" mass="34097">MKILLTGASGMVGRNLLEHPAAQQHQWLIPRHADLDLADFGAVCHFVSQQQPDLIIHAAGRVGGIQANMREPVRFLVENLDMGRNVLLAAAQVGVPKLLNIGSSCMYPRNRDAALKEEEVLTGELEPTNEGYALAKIAVARLAEYISREQSSLHYKTVIPCNLYGRHDKFDPRWSHLIPAIIHKLHEAKITGANEVEIWGSGEARREFLYAGDLAGALLGAADRMEELPSLMNIGLGHDYSVNDYYQTAAEVVGFTGKFVHDLTKPVGMNRKLTDVSKAHEWGWQASTSLEEGLAKTYEFYLKTIEGI</sequence>
<dbReference type="RefSeq" id="WP_272802223.1">
    <property type="nucleotide sequence ID" value="NZ_JAQQKY010000001.1"/>
</dbReference>
<gene>
    <name evidence="5" type="primary">fcl</name>
    <name evidence="7" type="ORF">PQU93_02540</name>
</gene>
<feature type="binding site" evidence="5">
    <location>
        <begin position="101"/>
        <end position="104"/>
    </location>
    <ligand>
        <name>NADP(+)</name>
        <dbReference type="ChEBI" id="CHEBI:58349"/>
    </ligand>
</feature>
<evidence type="ECO:0000256" key="3">
    <source>
        <dbReference type="ARBA" id="ARBA00023002"/>
    </source>
</evidence>
<evidence type="ECO:0000313" key="7">
    <source>
        <dbReference type="EMBL" id="MDC7689662.1"/>
    </source>
</evidence>
<keyword evidence="5" id="KW-0511">Multifunctional enzyme</keyword>
<evidence type="ECO:0000256" key="1">
    <source>
        <dbReference type="ARBA" id="ARBA00005959"/>
    </source>
</evidence>
<feature type="binding site" evidence="5">
    <location>
        <position position="184"/>
    </location>
    <ligand>
        <name>substrate</name>
    </ligand>
</feature>
<keyword evidence="2 5" id="KW-0521">NADP</keyword>
<evidence type="ECO:0000313" key="8">
    <source>
        <dbReference type="Proteomes" id="UP001221566"/>
    </source>
</evidence>
<proteinExistence type="inferred from homology"/>
<reference evidence="7 8" key="1">
    <citation type="submission" date="2023-01" db="EMBL/GenBank/DDBJ databases">
        <title>Novel species of the genus Vogesella isolated from rivers.</title>
        <authorList>
            <person name="Lu H."/>
        </authorList>
    </citation>
    <scope>NUCLEOTIDE SEQUENCE [LARGE SCALE GENOMIC DNA]</scope>
    <source>
        <strain evidence="7 8">SH7W</strain>
    </source>
</reference>
<feature type="binding site" evidence="5">
    <location>
        <position position="199"/>
    </location>
    <ligand>
        <name>substrate</name>
    </ligand>
</feature>
<organism evidence="7 8">
    <name type="scientific">Vogesella indigofera</name>
    <name type="common">Pseudomonas indigofera</name>
    <dbReference type="NCBI Taxonomy" id="45465"/>
    <lineage>
        <taxon>Bacteria</taxon>
        <taxon>Pseudomonadati</taxon>
        <taxon>Pseudomonadota</taxon>
        <taxon>Betaproteobacteria</taxon>
        <taxon>Neisseriales</taxon>
        <taxon>Chromobacteriaceae</taxon>
        <taxon>Vogesella</taxon>
    </lineage>
</organism>
<dbReference type="CDD" id="cd05239">
    <property type="entry name" value="GDP_FS_SDR_e"/>
    <property type="match status" value="1"/>
</dbReference>
<dbReference type="Gene3D" id="3.90.25.10">
    <property type="entry name" value="UDP-galactose 4-epimerase, domain 1"/>
    <property type="match status" value="1"/>
</dbReference>
<dbReference type="InterPro" id="IPR028614">
    <property type="entry name" value="GDP_fucose/colitose_synth"/>
</dbReference>
<evidence type="ECO:0000259" key="6">
    <source>
        <dbReference type="Pfam" id="PF01370"/>
    </source>
</evidence>
<feature type="active site" description="Proton donor/acceptor" evidence="5">
    <location>
        <position position="132"/>
    </location>
</feature>
<dbReference type="EMBL" id="JAQQKY010000001">
    <property type="protein sequence ID" value="MDC7689662.1"/>
    <property type="molecule type" value="Genomic_DNA"/>
</dbReference>
<feature type="site" description="Important for catalytic activity" evidence="5">
    <location>
        <position position="105"/>
    </location>
</feature>
<comment type="caution">
    <text evidence="7">The sequence shown here is derived from an EMBL/GenBank/DDBJ whole genome shotgun (WGS) entry which is preliminary data.</text>
</comment>
<dbReference type="PANTHER" id="PTHR43238">
    <property type="entry name" value="GDP-L-FUCOSE SYNTHASE"/>
    <property type="match status" value="1"/>
</dbReference>
<feature type="binding site" evidence="5">
    <location>
        <position position="136"/>
    </location>
    <ligand>
        <name>NADP(+)</name>
        <dbReference type="ChEBI" id="CHEBI:58349"/>
    </ligand>
</feature>
<dbReference type="PANTHER" id="PTHR43238:SF1">
    <property type="entry name" value="GDP-L-FUCOSE SYNTHASE"/>
    <property type="match status" value="1"/>
</dbReference>
<dbReference type="EC" id="1.1.1.271" evidence="5"/>
<evidence type="ECO:0000256" key="2">
    <source>
        <dbReference type="ARBA" id="ARBA00022857"/>
    </source>
</evidence>
<feature type="domain" description="NAD-dependent epimerase/dehydratase" evidence="6">
    <location>
        <begin position="3"/>
        <end position="235"/>
    </location>
</feature>
<evidence type="ECO:0000256" key="4">
    <source>
        <dbReference type="ARBA" id="ARBA00023235"/>
    </source>
</evidence>
<name>A0ABT5I0G7_VOGIN</name>